<accession>A0A7W7VTF2</accession>
<dbReference type="AlphaFoldDB" id="A0A7W7VTF2"/>
<dbReference type="EMBL" id="JACHJV010000001">
    <property type="protein sequence ID" value="MBB4922231.1"/>
    <property type="molecule type" value="Genomic_DNA"/>
</dbReference>
<keyword evidence="2" id="KW-1185">Reference proteome</keyword>
<gene>
    <name evidence="1" type="ORF">FHR34_001224</name>
</gene>
<evidence type="ECO:0000313" key="1">
    <source>
        <dbReference type="EMBL" id="MBB4922231.1"/>
    </source>
</evidence>
<proteinExistence type="predicted"/>
<dbReference type="Proteomes" id="UP000540506">
    <property type="component" value="Unassembled WGS sequence"/>
</dbReference>
<organism evidence="1 2">
    <name type="scientific">Kitasatospora kifunensis</name>
    <name type="common">Streptomyces kifunensis</name>
    <dbReference type="NCBI Taxonomy" id="58351"/>
    <lineage>
        <taxon>Bacteria</taxon>
        <taxon>Bacillati</taxon>
        <taxon>Actinomycetota</taxon>
        <taxon>Actinomycetes</taxon>
        <taxon>Kitasatosporales</taxon>
        <taxon>Streptomycetaceae</taxon>
        <taxon>Kitasatospora</taxon>
    </lineage>
</organism>
<sequence>MQGWVNPKYREAVTSVRQLPRTPWRDGRLRPRGAVMAVGNAIYVVRPAEGKPTTE</sequence>
<reference evidence="1 2" key="1">
    <citation type="submission" date="2020-08" db="EMBL/GenBank/DDBJ databases">
        <title>Sequencing the genomes of 1000 actinobacteria strains.</title>
        <authorList>
            <person name="Klenk H.-P."/>
        </authorList>
    </citation>
    <scope>NUCLEOTIDE SEQUENCE [LARGE SCALE GENOMIC DNA]</scope>
    <source>
        <strain evidence="1 2">DSM 41654</strain>
    </source>
</reference>
<evidence type="ECO:0000313" key="2">
    <source>
        <dbReference type="Proteomes" id="UP000540506"/>
    </source>
</evidence>
<name>A0A7W7VTF2_KITKI</name>
<protein>
    <submittedName>
        <fullName evidence="1">Uncharacterized protein</fullName>
    </submittedName>
</protein>
<comment type="caution">
    <text evidence="1">The sequence shown here is derived from an EMBL/GenBank/DDBJ whole genome shotgun (WGS) entry which is preliminary data.</text>
</comment>